<dbReference type="PANTHER" id="PTHR22916">
    <property type="entry name" value="GLYCOSYLTRANSFERASE"/>
    <property type="match status" value="1"/>
</dbReference>
<dbReference type="InterPro" id="IPR029044">
    <property type="entry name" value="Nucleotide-diphossugar_trans"/>
</dbReference>
<reference evidence="2" key="1">
    <citation type="journal article" date="2020" name="Nature">
        <title>Giant virus diversity and host interactions through global metagenomics.</title>
        <authorList>
            <person name="Schulz F."/>
            <person name="Roux S."/>
            <person name="Paez-Espino D."/>
            <person name="Jungbluth S."/>
            <person name="Walsh D.A."/>
            <person name="Denef V.J."/>
            <person name="McMahon K.D."/>
            <person name="Konstantinidis K.T."/>
            <person name="Eloe-Fadrosh E.A."/>
            <person name="Kyrpides N.C."/>
            <person name="Woyke T."/>
        </authorList>
    </citation>
    <scope>NUCLEOTIDE SEQUENCE</scope>
    <source>
        <strain evidence="2">GVMAG-M-3300023174-141</strain>
    </source>
</reference>
<dbReference type="EMBL" id="MN739586">
    <property type="protein sequence ID" value="QHT14571.1"/>
    <property type="molecule type" value="Genomic_DNA"/>
</dbReference>
<organism evidence="2">
    <name type="scientific">viral metagenome</name>
    <dbReference type="NCBI Taxonomy" id="1070528"/>
    <lineage>
        <taxon>unclassified sequences</taxon>
        <taxon>metagenomes</taxon>
        <taxon>organismal metagenomes</taxon>
    </lineage>
</organism>
<dbReference type="InterPro" id="IPR001173">
    <property type="entry name" value="Glyco_trans_2-like"/>
</dbReference>
<dbReference type="Gene3D" id="3.90.550.10">
    <property type="entry name" value="Spore Coat Polysaccharide Biosynthesis Protein SpsA, Chain A"/>
    <property type="match status" value="1"/>
</dbReference>
<accession>A0A6C0DDU2</accession>
<sequence length="229" mass="26800">MIEVSVITPTYNRRAFLPALLHIYQSQTFPKERMEWIILDDGRDKVEDIFKESCIPNLRYERRDEKMRIGAKRNELNRLARGSIIVAMDDDDFYPPDRIQAVVDAFQKYPKIQLAGSSIMHLYNMNTKKIVETGPYGPNHATNGTMAWRKSYADTHRYDEYVSKAEEQSYLEGYRHPMIQLDPKKTILVMCHGDNTVDKSSIQKKKDTAYTLKDWVKDPFLLDFYTSLT</sequence>
<feature type="domain" description="Glycosyltransferase 2-like" evidence="1">
    <location>
        <begin position="5"/>
        <end position="132"/>
    </location>
</feature>
<proteinExistence type="predicted"/>
<dbReference type="SUPFAM" id="SSF53448">
    <property type="entry name" value="Nucleotide-diphospho-sugar transferases"/>
    <property type="match status" value="1"/>
</dbReference>
<dbReference type="CDD" id="cd00761">
    <property type="entry name" value="Glyco_tranf_GTA_type"/>
    <property type="match status" value="1"/>
</dbReference>
<evidence type="ECO:0000259" key="1">
    <source>
        <dbReference type="Pfam" id="PF00535"/>
    </source>
</evidence>
<evidence type="ECO:0000313" key="2">
    <source>
        <dbReference type="EMBL" id="QHT14571.1"/>
    </source>
</evidence>
<dbReference type="Pfam" id="PF00535">
    <property type="entry name" value="Glycos_transf_2"/>
    <property type="match status" value="1"/>
</dbReference>
<dbReference type="AlphaFoldDB" id="A0A6C0DDU2"/>
<name>A0A6C0DDU2_9ZZZZ</name>
<protein>
    <recommendedName>
        <fullName evidence="1">Glycosyltransferase 2-like domain-containing protein</fullName>
    </recommendedName>
</protein>